<organism evidence="1 2">
    <name type="scientific">Microscilla marina ATCC 23134</name>
    <dbReference type="NCBI Taxonomy" id="313606"/>
    <lineage>
        <taxon>Bacteria</taxon>
        <taxon>Pseudomonadati</taxon>
        <taxon>Bacteroidota</taxon>
        <taxon>Cytophagia</taxon>
        <taxon>Cytophagales</taxon>
        <taxon>Microscillaceae</taxon>
        <taxon>Microscilla</taxon>
    </lineage>
</organism>
<dbReference type="eggNOG" id="ENOG502Z7JN">
    <property type="taxonomic scope" value="Bacteria"/>
</dbReference>
<gene>
    <name evidence="1" type="ORF">M23134_05528</name>
</gene>
<reference evidence="1 2" key="1">
    <citation type="submission" date="2007-01" db="EMBL/GenBank/DDBJ databases">
        <authorList>
            <person name="Haygood M."/>
            <person name="Podell S."/>
            <person name="Anderson C."/>
            <person name="Hopkinson B."/>
            <person name="Roe K."/>
            <person name="Barbeau K."/>
            <person name="Gaasterland T."/>
            <person name="Ferriera S."/>
            <person name="Johnson J."/>
            <person name="Kravitz S."/>
            <person name="Beeson K."/>
            <person name="Sutton G."/>
            <person name="Rogers Y.-H."/>
            <person name="Friedman R."/>
            <person name="Frazier M."/>
            <person name="Venter J.C."/>
        </authorList>
    </citation>
    <scope>NUCLEOTIDE SEQUENCE [LARGE SCALE GENOMIC DNA]</scope>
    <source>
        <strain evidence="1 2">ATCC 23134</strain>
    </source>
</reference>
<comment type="caution">
    <text evidence="1">The sequence shown here is derived from an EMBL/GenBank/DDBJ whole genome shotgun (WGS) entry which is preliminary data.</text>
</comment>
<proteinExistence type="predicted"/>
<accession>A1ZXY9</accession>
<evidence type="ECO:0000313" key="2">
    <source>
        <dbReference type="Proteomes" id="UP000004095"/>
    </source>
</evidence>
<sequence length="442" mass="50889">MQLHIQIPVYKIEHLATLVHHSMDGEKRNFHTSRHALSVSEAQDGIPTLAGLFHDIIYFQIDNGFPMYTHEILMPFVEIDGDEVFIKPEFEIEDILFTFCLEIFEFQPGQKLSPFSGLNEFLSAFVAAKSLEEFLTRKQLLMIIACIEATIPFRMPDKRGISAYDRLEMRLRRISIQYDVDFSEHEISQTVRWGVTLANKDVENFAYQDVGEFLDHTWALLPETNGTLWATEVYSIRNYRQALLKMENFLSFLNPDSVFQQYKDTPDNKYYHELNQQAHYNIGIARDYLGIKLLNIAIIEALALTTGGDVPISMFLGDIKHPGQKVERAEDYLPKTGLNDDLEYNEVLYALLEFGRAHESSFDMKNSPLASFVYKSLGTKKTNDYLNSAKDMFAHRISPEDFLRKMDPHVVCSIAKACAMLAFTRREALLDQYGQIEGLMEK</sequence>
<dbReference type="AlphaFoldDB" id="A1ZXY9"/>
<dbReference type="Proteomes" id="UP000004095">
    <property type="component" value="Unassembled WGS sequence"/>
</dbReference>
<dbReference type="EMBL" id="AAWS01000062">
    <property type="protein sequence ID" value="EAY24726.1"/>
    <property type="molecule type" value="Genomic_DNA"/>
</dbReference>
<protein>
    <submittedName>
        <fullName evidence="1">Uncharacterized protein</fullName>
    </submittedName>
</protein>
<keyword evidence="2" id="KW-1185">Reference proteome</keyword>
<name>A1ZXY9_MICM2</name>
<evidence type="ECO:0000313" key="1">
    <source>
        <dbReference type="EMBL" id="EAY24726.1"/>
    </source>
</evidence>